<protein>
    <recommendedName>
        <fullName evidence="3">DUF4190 domain-containing protein</fullName>
    </recommendedName>
</protein>
<feature type="domain" description="DUF4190" evidence="3">
    <location>
        <begin position="65"/>
        <end position="124"/>
    </location>
</feature>
<dbReference type="Pfam" id="PF13828">
    <property type="entry name" value="DUF4190"/>
    <property type="match status" value="1"/>
</dbReference>
<dbReference type="KEGG" id="mmor:MMOR_21040"/>
<feature type="transmembrane region" description="Helical" evidence="2">
    <location>
        <begin position="105"/>
        <end position="132"/>
    </location>
</feature>
<keyword evidence="5" id="KW-1185">Reference proteome</keyword>
<gene>
    <name evidence="4" type="ORF">MMOR_21040</name>
</gene>
<feature type="transmembrane region" description="Helical" evidence="2">
    <location>
        <begin position="73"/>
        <end position="93"/>
    </location>
</feature>
<evidence type="ECO:0000313" key="5">
    <source>
        <dbReference type="Proteomes" id="UP000466681"/>
    </source>
</evidence>
<sequence length="138" mass="14306">MTTGGPERPAYESSSGGVEFPPLEDTGLPPPIYAPPPPGYPGTVPYYPMYDPYRPVRPPGTNGTAVASLVTSIAGWLCCAPLAIVGLIMGVIAMRETKRTGQEGWGLALAGTIIGGVFVALALVVVFIYIALGVSTLQ</sequence>
<accession>A0AAD1H962</accession>
<evidence type="ECO:0000256" key="2">
    <source>
        <dbReference type="SAM" id="Phobius"/>
    </source>
</evidence>
<dbReference type="AlphaFoldDB" id="A0AAD1H962"/>
<name>A0AAD1H962_9MYCO</name>
<evidence type="ECO:0000256" key="1">
    <source>
        <dbReference type="SAM" id="MobiDB-lite"/>
    </source>
</evidence>
<proteinExistence type="predicted"/>
<evidence type="ECO:0000313" key="4">
    <source>
        <dbReference type="EMBL" id="BBX01168.1"/>
    </source>
</evidence>
<dbReference type="Proteomes" id="UP000466681">
    <property type="component" value="Chromosome"/>
</dbReference>
<keyword evidence="2" id="KW-0472">Membrane</keyword>
<reference evidence="4 5" key="1">
    <citation type="journal article" date="2019" name="Emerg. Microbes Infect.">
        <title>Comprehensive subspecies identification of 175 nontuberculous mycobacteria species based on 7547 genomic profiles.</title>
        <authorList>
            <person name="Matsumoto Y."/>
            <person name="Kinjo T."/>
            <person name="Motooka D."/>
            <person name="Nabeya D."/>
            <person name="Jung N."/>
            <person name="Uechi K."/>
            <person name="Horii T."/>
            <person name="Iida T."/>
            <person name="Fujita J."/>
            <person name="Nakamura S."/>
        </authorList>
    </citation>
    <scope>NUCLEOTIDE SEQUENCE [LARGE SCALE GENOMIC DNA]</scope>
    <source>
        <strain evidence="4 5">JCM 6375</strain>
    </source>
</reference>
<organism evidence="4 5">
    <name type="scientific">Mycolicibacterium moriokaense</name>
    <dbReference type="NCBI Taxonomy" id="39691"/>
    <lineage>
        <taxon>Bacteria</taxon>
        <taxon>Bacillati</taxon>
        <taxon>Actinomycetota</taxon>
        <taxon>Actinomycetes</taxon>
        <taxon>Mycobacteriales</taxon>
        <taxon>Mycobacteriaceae</taxon>
        <taxon>Mycolicibacterium</taxon>
    </lineage>
</organism>
<dbReference type="InterPro" id="IPR025241">
    <property type="entry name" value="DUF4190"/>
</dbReference>
<keyword evidence="2" id="KW-1133">Transmembrane helix</keyword>
<dbReference type="RefSeq" id="WP_083152243.1">
    <property type="nucleotide sequence ID" value="NZ_AP022560.1"/>
</dbReference>
<keyword evidence="2" id="KW-0812">Transmembrane</keyword>
<feature type="region of interest" description="Disordered" evidence="1">
    <location>
        <begin position="1"/>
        <end position="36"/>
    </location>
</feature>
<evidence type="ECO:0000259" key="3">
    <source>
        <dbReference type="Pfam" id="PF13828"/>
    </source>
</evidence>
<dbReference type="EMBL" id="AP022560">
    <property type="protein sequence ID" value="BBX01168.1"/>
    <property type="molecule type" value="Genomic_DNA"/>
</dbReference>